<dbReference type="Proteomes" id="UP001157006">
    <property type="component" value="Chromosome 1L"/>
</dbReference>
<proteinExistence type="predicted"/>
<dbReference type="EMBL" id="OX451736">
    <property type="protein sequence ID" value="CAI8591556.1"/>
    <property type="molecule type" value="Genomic_DNA"/>
</dbReference>
<evidence type="ECO:0000313" key="1">
    <source>
        <dbReference type="EMBL" id="CAI8591556.1"/>
    </source>
</evidence>
<dbReference type="AlphaFoldDB" id="A0AAV0Z165"/>
<name>A0AAV0Z165_VICFA</name>
<evidence type="ECO:0000313" key="2">
    <source>
        <dbReference type="Proteomes" id="UP001157006"/>
    </source>
</evidence>
<keyword evidence="2" id="KW-1185">Reference proteome</keyword>
<reference evidence="1 2" key="1">
    <citation type="submission" date="2023-01" db="EMBL/GenBank/DDBJ databases">
        <authorList>
            <person name="Kreplak J."/>
        </authorList>
    </citation>
    <scope>NUCLEOTIDE SEQUENCE [LARGE SCALE GENOMIC DNA]</scope>
</reference>
<sequence>MLGATKKSIIGVNDIVLKKKNRRRDLYFGEKVQKGDDYKKKGMNVNFMTNVFNSLDLMRWLGNQPLSEAYSELYETAVQPFMTVDEEWNWNLEMVAENTAAEAGGLLSELGSLLARRGGQILLGQNRG</sequence>
<accession>A0AAV0Z165</accession>
<protein>
    <submittedName>
        <fullName evidence="1">Uncharacterized protein</fullName>
    </submittedName>
</protein>
<gene>
    <name evidence="1" type="ORF">VFH_I493040</name>
</gene>
<organism evidence="1 2">
    <name type="scientific">Vicia faba</name>
    <name type="common">Broad bean</name>
    <name type="synonym">Faba vulgaris</name>
    <dbReference type="NCBI Taxonomy" id="3906"/>
    <lineage>
        <taxon>Eukaryota</taxon>
        <taxon>Viridiplantae</taxon>
        <taxon>Streptophyta</taxon>
        <taxon>Embryophyta</taxon>
        <taxon>Tracheophyta</taxon>
        <taxon>Spermatophyta</taxon>
        <taxon>Magnoliopsida</taxon>
        <taxon>eudicotyledons</taxon>
        <taxon>Gunneridae</taxon>
        <taxon>Pentapetalae</taxon>
        <taxon>rosids</taxon>
        <taxon>fabids</taxon>
        <taxon>Fabales</taxon>
        <taxon>Fabaceae</taxon>
        <taxon>Papilionoideae</taxon>
        <taxon>50 kb inversion clade</taxon>
        <taxon>NPAAA clade</taxon>
        <taxon>Hologalegina</taxon>
        <taxon>IRL clade</taxon>
        <taxon>Fabeae</taxon>
        <taxon>Vicia</taxon>
    </lineage>
</organism>